<dbReference type="PANTHER" id="PTHR35011">
    <property type="entry name" value="2,3-DIKETO-L-GULONATE TRAP TRANSPORTER SMALL PERMEASE PROTEIN YIAM"/>
    <property type="match status" value="1"/>
</dbReference>
<dbReference type="EMBL" id="FZNN01000031">
    <property type="protein sequence ID" value="SNR82282.1"/>
    <property type="molecule type" value="Genomic_DNA"/>
</dbReference>
<keyword evidence="4 9" id="KW-0997">Cell inner membrane</keyword>
<dbReference type="PANTHER" id="PTHR35011:SF2">
    <property type="entry name" value="2,3-DIKETO-L-GULONATE TRAP TRANSPORTER SMALL PERMEASE PROTEIN YIAM"/>
    <property type="match status" value="1"/>
</dbReference>
<keyword evidence="3" id="KW-1003">Cell membrane</keyword>
<gene>
    <name evidence="11" type="ORF">SAMN06265370_1315</name>
</gene>
<evidence type="ECO:0000256" key="6">
    <source>
        <dbReference type="ARBA" id="ARBA00022989"/>
    </source>
</evidence>
<keyword evidence="5 9" id="KW-0812">Transmembrane</keyword>
<feature type="transmembrane region" description="Helical" evidence="9">
    <location>
        <begin position="99"/>
        <end position="123"/>
    </location>
</feature>
<feature type="domain" description="Tripartite ATP-independent periplasmic transporters DctQ component" evidence="10">
    <location>
        <begin position="1"/>
        <end position="119"/>
    </location>
</feature>
<protein>
    <recommendedName>
        <fullName evidence="9">TRAP transporter small permease protein</fullName>
    </recommendedName>
</protein>
<dbReference type="Proteomes" id="UP000198417">
    <property type="component" value="Unassembled WGS sequence"/>
</dbReference>
<accession>A0A238ZGM4</accession>
<dbReference type="InterPro" id="IPR055348">
    <property type="entry name" value="DctQ"/>
</dbReference>
<evidence type="ECO:0000256" key="5">
    <source>
        <dbReference type="ARBA" id="ARBA00022692"/>
    </source>
</evidence>
<comment type="function">
    <text evidence="9">Part of the tripartite ATP-independent periplasmic (TRAP) transport system.</text>
</comment>
<reference evidence="11 12" key="1">
    <citation type="submission" date="2017-06" db="EMBL/GenBank/DDBJ databases">
        <authorList>
            <person name="Kim H.J."/>
            <person name="Triplett B.A."/>
        </authorList>
    </citation>
    <scope>NUCLEOTIDE SEQUENCE [LARGE SCALE GENOMIC DNA]</scope>
    <source>
        <strain evidence="11 12">DSM 29052</strain>
    </source>
</reference>
<evidence type="ECO:0000259" key="10">
    <source>
        <dbReference type="Pfam" id="PF04290"/>
    </source>
</evidence>
<dbReference type="GO" id="GO:0015740">
    <property type="term" value="P:C4-dicarboxylate transport"/>
    <property type="evidence" value="ECO:0007669"/>
    <property type="project" value="TreeGrafter"/>
</dbReference>
<dbReference type="AlphaFoldDB" id="A0A238ZGM4"/>
<dbReference type="InterPro" id="IPR007387">
    <property type="entry name" value="TRAP_DctQ"/>
</dbReference>
<dbReference type="Pfam" id="PF04290">
    <property type="entry name" value="DctQ"/>
    <property type="match status" value="1"/>
</dbReference>
<evidence type="ECO:0000256" key="7">
    <source>
        <dbReference type="ARBA" id="ARBA00023136"/>
    </source>
</evidence>
<keyword evidence="2 9" id="KW-0813">Transport</keyword>
<name>A0A238ZGM4_9RHOB</name>
<evidence type="ECO:0000256" key="9">
    <source>
        <dbReference type="RuleBase" id="RU369079"/>
    </source>
</evidence>
<dbReference type="GO" id="GO:0022857">
    <property type="term" value="F:transmembrane transporter activity"/>
    <property type="evidence" value="ECO:0007669"/>
    <property type="project" value="UniProtKB-UniRule"/>
</dbReference>
<keyword evidence="7 9" id="KW-0472">Membrane</keyword>
<evidence type="ECO:0000313" key="11">
    <source>
        <dbReference type="EMBL" id="SNR82282.1"/>
    </source>
</evidence>
<comment type="subcellular location">
    <subcellularLocation>
        <location evidence="1 9">Cell inner membrane</location>
        <topology evidence="1 9">Multi-pass membrane protein</topology>
    </subcellularLocation>
</comment>
<comment type="similarity">
    <text evidence="8 9">Belongs to the TRAP transporter small permease family.</text>
</comment>
<evidence type="ECO:0000256" key="1">
    <source>
        <dbReference type="ARBA" id="ARBA00004429"/>
    </source>
</evidence>
<comment type="caution">
    <text evidence="9">Lacks conserved residue(s) required for the propagation of feature annotation.</text>
</comment>
<keyword evidence="12" id="KW-1185">Reference proteome</keyword>
<dbReference type="GO" id="GO:0005886">
    <property type="term" value="C:plasma membrane"/>
    <property type="evidence" value="ECO:0007669"/>
    <property type="project" value="UniProtKB-SubCell"/>
</dbReference>
<proteinExistence type="inferred from homology"/>
<evidence type="ECO:0000256" key="4">
    <source>
        <dbReference type="ARBA" id="ARBA00022519"/>
    </source>
</evidence>
<evidence type="ECO:0000256" key="2">
    <source>
        <dbReference type="ARBA" id="ARBA00022448"/>
    </source>
</evidence>
<evidence type="ECO:0000256" key="3">
    <source>
        <dbReference type="ARBA" id="ARBA00022475"/>
    </source>
</evidence>
<comment type="subunit">
    <text evidence="9">The complex comprises the extracytoplasmic solute receptor protein and the two transmembrane proteins.</text>
</comment>
<evidence type="ECO:0000256" key="8">
    <source>
        <dbReference type="ARBA" id="ARBA00038436"/>
    </source>
</evidence>
<sequence>MTRYGFGRPMLGVNEIVQLTAVALVMCALPYCSSRGNHVGVDVLDRAIGAWGRLIGDILSRCLAGFTLGVLCQRATYKALDALEYDDISNMLGLPIWPFYAILAAGTGICVLIFALQLLVILFKGPQS</sequence>
<keyword evidence="6 9" id="KW-1133">Transmembrane helix</keyword>
<organism evidence="11 12">
    <name type="scientific">Puniceibacterium sediminis</name>
    <dbReference type="NCBI Taxonomy" id="1608407"/>
    <lineage>
        <taxon>Bacteria</taxon>
        <taxon>Pseudomonadati</taxon>
        <taxon>Pseudomonadota</taxon>
        <taxon>Alphaproteobacteria</taxon>
        <taxon>Rhodobacterales</taxon>
        <taxon>Paracoccaceae</taxon>
        <taxon>Puniceibacterium</taxon>
    </lineage>
</organism>
<evidence type="ECO:0000313" key="12">
    <source>
        <dbReference type="Proteomes" id="UP000198417"/>
    </source>
</evidence>